<dbReference type="EMBL" id="FKIF01000006">
    <property type="protein sequence ID" value="SAI69869.1"/>
    <property type="molecule type" value="Genomic_DNA"/>
</dbReference>
<organism evidence="2 3">
    <name type="scientific">Bordetella ansorpii</name>
    <dbReference type="NCBI Taxonomy" id="288768"/>
    <lineage>
        <taxon>Bacteria</taxon>
        <taxon>Pseudomonadati</taxon>
        <taxon>Pseudomonadota</taxon>
        <taxon>Betaproteobacteria</taxon>
        <taxon>Burkholderiales</taxon>
        <taxon>Alcaligenaceae</taxon>
        <taxon>Bordetella</taxon>
    </lineage>
</organism>
<dbReference type="AlphaFoldDB" id="A0A157SHI7"/>
<evidence type="ECO:0000256" key="1">
    <source>
        <dbReference type="SAM" id="Phobius"/>
    </source>
</evidence>
<dbReference type="Proteomes" id="UP000076848">
    <property type="component" value="Unassembled WGS sequence"/>
</dbReference>
<reference evidence="2 3" key="1">
    <citation type="submission" date="2016-04" db="EMBL/GenBank/DDBJ databases">
        <authorList>
            <consortium name="Pathogen Informatics"/>
        </authorList>
    </citation>
    <scope>NUCLEOTIDE SEQUENCE [LARGE SCALE GENOMIC DNA]</scope>
    <source>
        <strain evidence="2 3">H050680373</strain>
    </source>
</reference>
<evidence type="ECO:0000313" key="2">
    <source>
        <dbReference type="EMBL" id="SAI69869.1"/>
    </source>
</evidence>
<dbReference type="STRING" id="288768.SAMEA3906486_02758"/>
<gene>
    <name evidence="2" type="ORF">SAMEA3906486_02758</name>
</gene>
<feature type="transmembrane region" description="Helical" evidence="1">
    <location>
        <begin position="6"/>
        <end position="25"/>
    </location>
</feature>
<keyword evidence="1" id="KW-0812">Transmembrane</keyword>
<evidence type="ECO:0000313" key="3">
    <source>
        <dbReference type="Proteomes" id="UP000076848"/>
    </source>
</evidence>
<feature type="transmembrane region" description="Helical" evidence="1">
    <location>
        <begin position="32"/>
        <end position="57"/>
    </location>
</feature>
<proteinExistence type="predicted"/>
<feature type="transmembrane region" description="Helical" evidence="1">
    <location>
        <begin position="77"/>
        <end position="94"/>
    </location>
</feature>
<feature type="transmembrane region" description="Helical" evidence="1">
    <location>
        <begin position="101"/>
        <end position="119"/>
    </location>
</feature>
<dbReference type="RefSeq" id="WP_066127872.1">
    <property type="nucleotide sequence ID" value="NZ_FKIF01000006.1"/>
</dbReference>
<keyword evidence="1" id="KW-0472">Membrane</keyword>
<feature type="transmembrane region" description="Helical" evidence="1">
    <location>
        <begin position="125"/>
        <end position="146"/>
    </location>
</feature>
<sequence length="179" mass="19542">MLGRLVRILLALTAVAPLSIPLAYLYARQQQFLWAALALAGCLALGGLAWTIIVQAGKRLEPLPIAIVKAKSADKEVLAFFIAYALPLIFRNPVSAPSLDGWLFAMLLLVFVLWSTHTLQVNPVLGLLGFHFYEAEAQGGITYLLITRRKITHLKSIGHVVQIGEYGVLEARRPTGISA</sequence>
<name>A0A157SHI7_9BORD</name>
<accession>A0A157SHI7</accession>
<protein>
    <submittedName>
        <fullName evidence="2">Uncharacterized protein</fullName>
    </submittedName>
</protein>
<keyword evidence="3" id="KW-1185">Reference proteome</keyword>
<keyword evidence="1" id="KW-1133">Transmembrane helix</keyword>